<dbReference type="EMBL" id="FTNT01000009">
    <property type="protein sequence ID" value="SIS15027.1"/>
    <property type="molecule type" value="Genomic_DNA"/>
</dbReference>
<dbReference type="PROSITE" id="PS50885">
    <property type="entry name" value="HAMP"/>
    <property type="match status" value="1"/>
</dbReference>
<keyword evidence="14" id="KW-1185">Reference proteome</keyword>
<sequence length="355" mass="38408">MTSAPRGLTFPRPLDAVHSFKFKTSVVVGAALFTSSVSFWITAQWQFRYALLMALFVAFVVTWVLAHGMTSPLREMTGAVRRMSKGDYSIRVRATSRDEIGTLATAFNQMADDLADEDRYRREVIGNVAHELRTPVAALHAVLENLVDGVRVPDRDALTLALNQTDRLGRLITELLDLSRVQGGAMALDHRPVALRPFADAAVAECRLRMATGGTATSGVATGTPGSRADIRLHVEIDDDLAVEADEARLHQVLANLLDNAVRHSPPAGTVCVGARRDGETVVVEVADQGAGIAPDERTRIFERFTRGGSRDGGTGLGLAIARWVVDLHGGEIGVVDDPHGCRIRVRLPARRPAI</sequence>
<dbReference type="RefSeq" id="WP_234974416.1">
    <property type="nucleotide sequence ID" value="NZ_FTNT01000009.1"/>
</dbReference>
<keyword evidence="5" id="KW-0808">Transferase</keyword>
<organism evidence="13 14">
    <name type="scientific">Williamsia sterculiae</name>
    <dbReference type="NCBI Taxonomy" id="1344003"/>
    <lineage>
        <taxon>Bacteria</taxon>
        <taxon>Bacillati</taxon>
        <taxon>Actinomycetota</taxon>
        <taxon>Actinomycetes</taxon>
        <taxon>Mycobacteriales</taxon>
        <taxon>Nocardiaceae</taxon>
        <taxon>Williamsia</taxon>
    </lineage>
</organism>
<keyword evidence="4" id="KW-0597">Phosphoprotein</keyword>
<evidence type="ECO:0000313" key="13">
    <source>
        <dbReference type="EMBL" id="SIS15027.1"/>
    </source>
</evidence>
<dbReference type="InterPro" id="IPR003594">
    <property type="entry name" value="HATPase_dom"/>
</dbReference>
<dbReference type="InterPro" id="IPR005467">
    <property type="entry name" value="His_kinase_dom"/>
</dbReference>
<evidence type="ECO:0000256" key="5">
    <source>
        <dbReference type="ARBA" id="ARBA00022679"/>
    </source>
</evidence>
<dbReference type="SMART" id="SM00388">
    <property type="entry name" value="HisKA"/>
    <property type="match status" value="1"/>
</dbReference>
<dbReference type="Pfam" id="PF00672">
    <property type="entry name" value="HAMP"/>
    <property type="match status" value="1"/>
</dbReference>
<feature type="transmembrane region" description="Helical" evidence="10">
    <location>
        <begin position="47"/>
        <end position="66"/>
    </location>
</feature>
<dbReference type="InterPro" id="IPR003661">
    <property type="entry name" value="HisK_dim/P_dom"/>
</dbReference>
<evidence type="ECO:0000256" key="10">
    <source>
        <dbReference type="SAM" id="Phobius"/>
    </source>
</evidence>
<reference evidence="13 14" key="1">
    <citation type="submission" date="2017-01" db="EMBL/GenBank/DDBJ databases">
        <authorList>
            <person name="Mah S.A."/>
            <person name="Swanson W.J."/>
            <person name="Moy G.W."/>
            <person name="Vacquier V.D."/>
        </authorList>
    </citation>
    <scope>NUCLEOTIDE SEQUENCE [LARGE SCALE GENOMIC DNA]</scope>
    <source>
        <strain evidence="13 14">CPCC 203464</strain>
    </source>
</reference>
<feature type="domain" description="Histidine kinase" evidence="11">
    <location>
        <begin position="127"/>
        <end position="352"/>
    </location>
</feature>
<keyword evidence="9" id="KW-0902">Two-component regulatory system</keyword>
<evidence type="ECO:0000256" key="4">
    <source>
        <dbReference type="ARBA" id="ARBA00022553"/>
    </source>
</evidence>
<dbReference type="STRING" id="1344003.SAMN05445060_3013"/>
<keyword evidence="10" id="KW-0472">Membrane</keyword>
<keyword evidence="7 13" id="KW-0418">Kinase</keyword>
<gene>
    <name evidence="13" type="ORF">SAMN05445060_3013</name>
</gene>
<dbReference type="PROSITE" id="PS50109">
    <property type="entry name" value="HIS_KIN"/>
    <property type="match status" value="1"/>
</dbReference>
<dbReference type="EC" id="2.7.13.3" evidence="3"/>
<feature type="domain" description="HAMP" evidence="12">
    <location>
        <begin position="67"/>
        <end position="119"/>
    </location>
</feature>
<dbReference type="CDD" id="cd00075">
    <property type="entry name" value="HATPase"/>
    <property type="match status" value="1"/>
</dbReference>
<evidence type="ECO:0000256" key="6">
    <source>
        <dbReference type="ARBA" id="ARBA00022692"/>
    </source>
</evidence>
<dbReference type="PRINTS" id="PR00344">
    <property type="entry name" value="BCTRLSENSOR"/>
</dbReference>
<name>A0A1N7GQZ9_9NOCA</name>
<evidence type="ECO:0000259" key="12">
    <source>
        <dbReference type="PROSITE" id="PS50885"/>
    </source>
</evidence>
<dbReference type="Proteomes" id="UP000186218">
    <property type="component" value="Unassembled WGS sequence"/>
</dbReference>
<evidence type="ECO:0000256" key="7">
    <source>
        <dbReference type="ARBA" id="ARBA00022777"/>
    </source>
</evidence>
<dbReference type="InterPro" id="IPR003660">
    <property type="entry name" value="HAMP_dom"/>
</dbReference>
<evidence type="ECO:0000259" key="11">
    <source>
        <dbReference type="PROSITE" id="PS50109"/>
    </source>
</evidence>
<dbReference type="SMART" id="SM00387">
    <property type="entry name" value="HATPase_c"/>
    <property type="match status" value="1"/>
</dbReference>
<accession>A0A1N7GQZ9</accession>
<evidence type="ECO:0000313" key="14">
    <source>
        <dbReference type="Proteomes" id="UP000186218"/>
    </source>
</evidence>
<dbReference type="PANTHER" id="PTHR43711">
    <property type="entry name" value="TWO-COMPONENT HISTIDINE KINASE"/>
    <property type="match status" value="1"/>
</dbReference>
<dbReference type="Gene3D" id="3.30.565.10">
    <property type="entry name" value="Histidine kinase-like ATPase, C-terminal domain"/>
    <property type="match status" value="1"/>
</dbReference>
<comment type="subcellular location">
    <subcellularLocation>
        <location evidence="2">Cell membrane</location>
    </subcellularLocation>
</comment>
<dbReference type="Gene3D" id="1.10.287.130">
    <property type="match status" value="1"/>
</dbReference>
<dbReference type="Pfam" id="PF00512">
    <property type="entry name" value="HisKA"/>
    <property type="match status" value="1"/>
</dbReference>
<dbReference type="PANTHER" id="PTHR43711:SF32">
    <property type="entry name" value="SENSOR-TYPE HISTIDINE KINASE PRRB"/>
    <property type="match status" value="1"/>
</dbReference>
<dbReference type="Pfam" id="PF02518">
    <property type="entry name" value="HATPase_c"/>
    <property type="match status" value="1"/>
</dbReference>
<dbReference type="GO" id="GO:0000155">
    <property type="term" value="F:phosphorelay sensor kinase activity"/>
    <property type="evidence" value="ECO:0007669"/>
    <property type="project" value="InterPro"/>
</dbReference>
<comment type="catalytic activity">
    <reaction evidence="1">
        <text>ATP + protein L-histidine = ADP + protein N-phospho-L-histidine.</text>
        <dbReference type="EC" id="2.7.13.3"/>
    </reaction>
</comment>
<proteinExistence type="predicted"/>
<dbReference type="InterPro" id="IPR036890">
    <property type="entry name" value="HATPase_C_sf"/>
</dbReference>
<feature type="transmembrane region" description="Helical" evidence="10">
    <location>
        <begin position="20"/>
        <end position="41"/>
    </location>
</feature>
<keyword evidence="8 10" id="KW-1133">Transmembrane helix</keyword>
<dbReference type="SUPFAM" id="SSF55874">
    <property type="entry name" value="ATPase domain of HSP90 chaperone/DNA topoisomerase II/histidine kinase"/>
    <property type="match status" value="1"/>
</dbReference>
<evidence type="ECO:0000256" key="3">
    <source>
        <dbReference type="ARBA" id="ARBA00012438"/>
    </source>
</evidence>
<keyword evidence="6 10" id="KW-0812">Transmembrane</keyword>
<dbReference type="InterPro" id="IPR050736">
    <property type="entry name" value="Sensor_HK_Regulatory"/>
</dbReference>
<evidence type="ECO:0000256" key="2">
    <source>
        <dbReference type="ARBA" id="ARBA00004236"/>
    </source>
</evidence>
<dbReference type="SUPFAM" id="SSF47384">
    <property type="entry name" value="Homodimeric domain of signal transducing histidine kinase"/>
    <property type="match status" value="1"/>
</dbReference>
<dbReference type="Gene3D" id="6.10.340.10">
    <property type="match status" value="1"/>
</dbReference>
<dbReference type="CDD" id="cd00082">
    <property type="entry name" value="HisKA"/>
    <property type="match status" value="1"/>
</dbReference>
<dbReference type="GO" id="GO:0005886">
    <property type="term" value="C:plasma membrane"/>
    <property type="evidence" value="ECO:0007669"/>
    <property type="project" value="UniProtKB-SubCell"/>
</dbReference>
<protein>
    <recommendedName>
        <fullName evidence="3">histidine kinase</fullName>
        <ecNumber evidence="3">2.7.13.3</ecNumber>
    </recommendedName>
</protein>
<dbReference type="AlphaFoldDB" id="A0A1N7GQZ9"/>
<evidence type="ECO:0000256" key="9">
    <source>
        <dbReference type="ARBA" id="ARBA00023012"/>
    </source>
</evidence>
<dbReference type="SMART" id="SM00304">
    <property type="entry name" value="HAMP"/>
    <property type="match status" value="1"/>
</dbReference>
<evidence type="ECO:0000256" key="1">
    <source>
        <dbReference type="ARBA" id="ARBA00000085"/>
    </source>
</evidence>
<evidence type="ECO:0000256" key="8">
    <source>
        <dbReference type="ARBA" id="ARBA00022989"/>
    </source>
</evidence>
<dbReference type="SUPFAM" id="SSF158472">
    <property type="entry name" value="HAMP domain-like"/>
    <property type="match status" value="1"/>
</dbReference>
<dbReference type="CDD" id="cd06225">
    <property type="entry name" value="HAMP"/>
    <property type="match status" value="1"/>
</dbReference>
<dbReference type="InterPro" id="IPR036097">
    <property type="entry name" value="HisK_dim/P_sf"/>
</dbReference>
<dbReference type="InterPro" id="IPR004358">
    <property type="entry name" value="Sig_transdc_His_kin-like_C"/>
</dbReference>